<gene>
    <name evidence="2" type="ORF">M404DRAFT_105407</name>
</gene>
<dbReference type="InParanoid" id="A0A0C3PH61"/>
<feature type="domain" description="DUF8040" evidence="1">
    <location>
        <begin position="4"/>
        <end position="47"/>
    </location>
</feature>
<dbReference type="Pfam" id="PF26138">
    <property type="entry name" value="DUF8040"/>
    <property type="match status" value="1"/>
</dbReference>
<dbReference type="EMBL" id="KN831959">
    <property type="protein sequence ID" value="KIO07781.1"/>
    <property type="molecule type" value="Genomic_DNA"/>
</dbReference>
<feature type="non-terminal residue" evidence="2">
    <location>
        <position position="55"/>
    </location>
</feature>
<organism evidence="2 3">
    <name type="scientific">Pisolithus tinctorius Marx 270</name>
    <dbReference type="NCBI Taxonomy" id="870435"/>
    <lineage>
        <taxon>Eukaryota</taxon>
        <taxon>Fungi</taxon>
        <taxon>Dikarya</taxon>
        <taxon>Basidiomycota</taxon>
        <taxon>Agaricomycotina</taxon>
        <taxon>Agaricomycetes</taxon>
        <taxon>Agaricomycetidae</taxon>
        <taxon>Boletales</taxon>
        <taxon>Sclerodermatineae</taxon>
        <taxon>Pisolithaceae</taxon>
        <taxon>Pisolithus</taxon>
    </lineage>
</organism>
<reference evidence="3" key="2">
    <citation type="submission" date="2015-01" db="EMBL/GenBank/DDBJ databases">
        <title>Evolutionary Origins and Diversification of the Mycorrhizal Mutualists.</title>
        <authorList>
            <consortium name="DOE Joint Genome Institute"/>
            <consortium name="Mycorrhizal Genomics Consortium"/>
            <person name="Kohler A."/>
            <person name="Kuo A."/>
            <person name="Nagy L.G."/>
            <person name="Floudas D."/>
            <person name="Copeland A."/>
            <person name="Barry K.W."/>
            <person name="Cichocki N."/>
            <person name="Veneault-Fourrey C."/>
            <person name="LaButti K."/>
            <person name="Lindquist E.A."/>
            <person name="Lipzen A."/>
            <person name="Lundell T."/>
            <person name="Morin E."/>
            <person name="Murat C."/>
            <person name="Riley R."/>
            <person name="Ohm R."/>
            <person name="Sun H."/>
            <person name="Tunlid A."/>
            <person name="Henrissat B."/>
            <person name="Grigoriev I.V."/>
            <person name="Hibbett D.S."/>
            <person name="Martin F."/>
        </authorList>
    </citation>
    <scope>NUCLEOTIDE SEQUENCE [LARGE SCALE GENOMIC DNA]</scope>
    <source>
        <strain evidence="3">Marx 270</strain>
    </source>
</reference>
<dbReference type="InterPro" id="IPR058353">
    <property type="entry name" value="DUF8040"/>
</dbReference>
<name>A0A0C3PH61_PISTI</name>
<sequence>PYHTSKLSGDMWVQELLTGHPDCICCELGMCKEIFVQLIEELREIGVTLRSHVLL</sequence>
<keyword evidence="3" id="KW-1185">Reference proteome</keyword>
<evidence type="ECO:0000313" key="3">
    <source>
        <dbReference type="Proteomes" id="UP000054217"/>
    </source>
</evidence>
<dbReference type="Proteomes" id="UP000054217">
    <property type="component" value="Unassembled WGS sequence"/>
</dbReference>
<dbReference type="HOGENOM" id="CLU_171507_2_0_1"/>
<dbReference type="AlphaFoldDB" id="A0A0C3PH61"/>
<evidence type="ECO:0000259" key="1">
    <source>
        <dbReference type="Pfam" id="PF26138"/>
    </source>
</evidence>
<evidence type="ECO:0000313" key="2">
    <source>
        <dbReference type="EMBL" id="KIO07781.1"/>
    </source>
</evidence>
<reference evidence="2 3" key="1">
    <citation type="submission" date="2014-04" db="EMBL/GenBank/DDBJ databases">
        <authorList>
            <consortium name="DOE Joint Genome Institute"/>
            <person name="Kuo A."/>
            <person name="Kohler A."/>
            <person name="Costa M.D."/>
            <person name="Nagy L.G."/>
            <person name="Floudas D."/>
            <person name="Copeland A."/>
            <person name="Barry K.W."/>
            <person name="Cichocki N."/>
            <person name="Veneault-Fourrey C."/>
            <person name="LaButti K."/>
            <person name="Lindquist E.A."/>
            <person name="Lipzen A."/>
            <person name="Lundell T."/>
            <person name="Morin E."/>
            <person name="Murat C."/>
            <person name="Sun H."/>
            <person name="Tunlid A."/>
            <person name="Henrissat B."/>
            <person name="Grigoriev I.V."/>
            <person name="Hibbett D.S."/>
            <person name="Martin F."/>
            <person name="Nordberg H.P."/>
            <person name="Cantor M.N."/>
            <person name="Hua S.X."/>
        </authorList>
    </citation>
    <scope>NUCLEOTIDE SEQUENCE [LARGE SCALE GENOMIC DNA]</scope>
    <source>
        <strain evidence="2 3">Marx 270</strain>
    </source>
</reference>
<protein>
    <recommendedName>
        <fullName evidence="1">DUF8040 domain-containing protein</fullName>
    </recommendedName>
</protein>
<proteinExistence type="predicted"/>
<accession>A0A0C3PH61</accession>
<feature type="non-terminal residue" evidence="2">
    <location>
        <position position="1"/>
    </location>
</feature>
<dbReference type="OrthoDB" id="2686988at2759"/>